<keyword evidence="2" id="KW-0560">Oxidoreductase</keyword>
<dbReference type="InterPro" id="IPR036291">
    <property type="entry name" value="NAD(P)-bd_dom_sf"/>
</dbReference>
<accession>A0A2R4WLU9</accession>
<dbReference type="InterPro" id="IPR020904">
    <property type="entry name" value="Sc_DH/Rdtase_CS"/>
</dbReference>
<sequence>MAVPKTAALPLGDAPTRGWRFHSRAGRCWQPGRCGSRRVRRLEGLSGSCMPGAADGSGGRGEPKRRTRQGATAIKSRNHRRQGEERPMSTQKVALVTGAGSGVGRAVALALAEAGYDVALSGRRPEPLQAVAAAIEAKGRRALAQPTDIGDEASVAELFRRLEETFGRLDVLFNNAGIGAPPVELDELPVATWKAVVDTNLTGAFLCTQGAFRLMKKQQPRGGRIINNGSISAHVPRPFSAPYTATKHAITGLTRSTSLDGRAHDIACGQVDIGNAATDMTVRMQAGVPQPDGSTRPEPTMDAKHVADAVVYMASLPLDANVQFMTVMATKMPFIGRG</sequence>
<proteinExistence type="inferred from homology"/>
<name>A0A2R4WLU9_9HYPH</name>
<dbReference type="PANTHER" id="PTHR43669">
    <property type="entry name" value="5-KETO-D-GLUCONATE 5-REDUCTASE"/>
    <property type="match status" value="1"/>
</dbReference>
<evidence type="ECO:0000313" key="6">
    <source>
        <dbReference type="Proteomes" id="UP000244755"/>
    </source>
</evidence>
<comment type="similarity">
    <text evidence="1 3">Belongs to the short-chain dehydrogenases/reductases (SDR) family.</text>
</comment>
<feature type="region of interest" description="Disordered" evidence="4">
    <location>
        <begin position="46"/>
        <end position="90"/>
    </location>
</feature>
<dbReference type="PRINTS" id="PR00081">
    <property type="entry name" value="GDHRDH"/>
</dbReference>
<protein>
    <submittedName>
        <fullName evidence="5">SDR family NAD(P)-dependent oxidoreductase</fullName>
    </submittedName>
</protein>
<dbReference type="PANTHER" id="PTHR43669:SF12">
    <property type="entry name" value="BLR5618 PROTEIN"/>
    <property type="match status" value="1"/>
</dbReference>
<dbReference type="FunFam" id="3.40.50.720:FF:000084">
    <property type="entry name" value="Short-chain dehydrogenase reductase"/>
    <property type="match status" value="1"/>
</dbReference>
<dbReference type="GO" id="GO:0016491">
    <property type="term" value="F:oxidoreductase activity"/>
    <property type="evidence" value="ECO:0007669"/>
    <property type="project" value="UniProtKB-KW"/>
</dbReference>
<organism evidence="5 6">
    <name type="scientific">Methylobacterium currus</name>
    <dbReference type="NCBI Taxonomy" id="2051553"/>
    <lineage>
        <taxon>Bacteria</taxon>
        <taxon>Pseudomonadati</taxon>
        <taxon>Pseudomonadota</taxon>
        <taxon>Alphaproteobacteria</taxon>
        <taxon>Hyphomicrobiales</taxon>
        <taxon>Methylobacteriaceae</taxon>
        <taxon>Methylobacterium</taxon>
    </lineage>
</organism>
<dbReference type="KEGG" id="mee:DA075_17435"/>
<evidence type="ECO:0000256" key="2">
    <source>
        <dbReference type="ARBA" id="ARBA00023002"/>
    </source>
</evidence>
<dbReference type="AlphaFoldDB" id="A0A2R4WLU9"/>
<dbReference type="SUPFAM" id="SSF51735">
    <property type="entry name" value="NAD(P)-binding Rossmann-fold domains"/>
    <property type="match status" value="1"/>
</dbReference>
<evidence type="ECO:0000256" key="4">
    <source>
        <dbReference type="SAM" id="MobiDB-lite"/>
    </source>
</evidence>
<evidence type="ECO:0000256" key="3">
    <source>
        <dbReference type="RuleBase" id="RU000363"/>
    </source>
</evidence>
<dbReference type="InterPro" id="IPR002347">
    <property type="entry name" value="SDR_fam"/>
</dbReference>
<dbReference type="PRINTS" id="PR00080">
    <property type="entry name" value="SDRFAMILY"/>
</dbReference>
<dbReference type="Gene3D" id="3.40.50.720">
    <property type="entry name" value="NAD(P)-binding Rossmann-like Domain"/>
    <property type="match status" value="1"/>
</dbReference>
<dbReference type="CDD" id="cd05233">
    <property type="entry name" value="SDR_c"/>
    <property type="match status" value="1"/>
</dbReference>
<evidence type="ECO:0000313" key="5">
    <source>
        <dbReference type="EMBL" id="AWB22475.1"/>
    </source>
</evidence>
<evidence type="ECO:0000256" key="1">
    <source>
        <dbReference type="ARBA" id="ARBA00006484"/>
    </source>
</evidence>
<dbReference type="EMBL" id="CP028843">
    <property type="protein sequence ID" value="AWB22475.1"/>
    <property type="molecule type" value="Genomic_DNA"/>
</dbReference>
<dbReference type="Pfam" id="PF00106">
    <property type="entry name" value="adh_short"/>
    <property type="match status" value="1"/>
</dbReference>
<gene>
    <name evidence="5" type="ORF">DA075_17435</name>
</gene>
<dbReference type="Proteomes" id="UP000244755">
    <property type="component" value="Chromosome 1"/>
</dbReference>
<reference evidence="5 6" key="1">
    <citation type="submission" date="2018-04" db="EMBL/GenBank/DDBJ databases">
        <title>Methylobacterium sp. PR1016A genome.</title>
        <authorList>
            <person name="Park W."/>
        </authorList>
    </citation>
    <scope>NUCLEOTIDE SEQUENCE [LARGE SCALE GENOMIC DNA]</scope>
    <source>
        <strain evidence="5 6">PR1016A</strain>
    </source>
</reference>
<dbReference type="PROSITE" id="PS00061">
    <property type="entry name" value="ADH_SHORT"/>
    <property type="match status" value="1"/>
</dbReference>
<keyword evidence="6" id="KW-1185">Reference proteome</keyword>
<dbReference type="OrthoDB" id="658698at2"/>